<dbReference type="Gene3D" id="3.40.50.1820">
    <property type="entry name" value="alpha/beta hydrolase"/>
    <property type="match status" value="1"/>
</dbReference>
<dbReference type="Pfam" id="PF00756">
    <property type="entry name" value="Esterase"/>
    <property type="match status" value="1"/>
</dbReference>
<comment type="caution">
    <text evidence="1">The sequence shown here is derived from an EMBL/GenBank/DDBJ whole genome shotgun (WGS) entry which is preliminary data.</text>
</comment>
<dbReference type="RefSeq" id="WP_075726225.1">
    <property type="nucleotide sequence ID" value="NZ_LTDM01000018.1"/>
</dbReference>
<keyword evidence="2" id="KW-1185">Reference proteome</keyword>
<evidence type="ECO:0000313" key="2">
    <source>
        <dbReference type="Proteomes" id="UP000186112"/>
    </source>
</evidence>
<accession>A0A1U7M665</accession>
<proteinExistence type="predicted"/>
<dbReference type="EMBL" id="LTDM01000018">
    <property type="protein sequence ID" value="OLS02776.1"/>
    <property type="molecule type" value="Genomic_DNA"/>
</dbReference>
<dbReference type="AlphaFoldDB" id="A0A1U7M665"/>
<dbReference type="InterPro" id="IPR050583">
    <property type="entry name" value="Mycobacterial_A85_antigen"/>
</dbReference>
<sequence>MQIDYHSFYSSRLGREMEFKSYGYGGKPMIVFPSSGGRFYEYEDFKMIEACKPFIESGKIRVYTVDSIDNETWLNKQRSASDRAKHHNAYDAYITEELVPFVRHHNNYNGGMIATGCSMGGFHSANFYFRHPDIFDTVIALSGIYDARFFVGENLDDFDVYINSPVDYLAQLSDDYYLNSYRNGNIIICTGQGAWEKEAVRDTGLLENVLKSKNIPAWVDYWGEDVNHDWDWWRIQMPYFLSKLLEKDKLR</sequence>
<reference evidence="1 2" key="1">
    <citation type="submission" date="2016-02" db="EMBL/GenBank/DDBJ databases">
        <title>Genome sequence of Tissierella creatinophila DSM 6911.</title>
        <authorList>
            <person name="Poehlein A."/>
            <person name="Daniel R."/>
        </authorList>
    </citation>
    <scope>NUCLEOTIDE SEQUENCE [LARGE SCALE GENOMIC DNA]</scope>
    <source>
        <strain evidence="1 2">DSM 6911</strain>
    </source>
</reference>
<dbReference type="SUPFAM" id="SSF53474">
    <property type="entry name" value="alpha/beta-Hydrolases"/>
    <property type="match status" value="1"/>
</dbReference>
<dbReference type="Proteomes" id="UP000186112">
    <property type="component" value="Unassembled WGS sequence"/>
</dbReference>
<dbReference type="OrthoDB" id="9775130at2"/>
<organism evidence="1 2">
    <name type="scientific">Tissierella creatinophila DSM 6911</name>
    <dbReference type="NCBI Taxonomy" id="1123403"/>
    <lineage>
        <taxon>Bacteria</taxon>
        <taxon>Bacillati</taxon>
        <taxon>Bacillota</taxon>
        <taxon>Tissierellia</taxon>
        <taxon>Tissierellales</taxon>
        <taxon>Tissierellaceae</taxon>
        <taxon>Tissierella</taxon>
    </lineage>
</organism>
<dbReference type="InterPro" id="IPR029058">
    <property type="entry name" value="AB_hydrolase_fold"/>
</dbReference>
<dbReference type="PANTHER" id="PTHR48098">
    <property type="entry name" value="ENTEROCHELIN ESTERASE-RELATED"/>
    <property type="match status" value="1"/>
</dbReference>
<dbReference type="PANTHER" id="PTHR48098:SF3">
    <property type="entry name" value="IRON(III) ENTEROBACTIN ESTERASE"/>
    <property type="match status" value="1"/>
</dbReference>
<dbReference type="InterPro" id="IPR000801">
    <property type="entry name" value="Esterase-like"/>
</dbReference>
<evidence type="ECO:0000313" key="1">
    <source>
        <dbReference type="EMBL" id="OLS02776.1"/>
    </source>
</evidence>
<protein>
    <submittedName>
        <fullName evidence="1">Putative esterase</fullName>
    </submittedName>
</protein>
<gene>
    <name evidence="1" type="ORF">TICRE_12610</name>
</gene>
<name>A0A1U7M665_TISCR</name>